<feature type="compositionally biased region" description="Basic and acidic residues" evidence="1">
    <location>
        <begin position="40"/>
        <end position="51"/>
    </location>
</feature>
<dbReference type="EMBL" id="MCFL01000008">
    <property type="protein sequence ID" value="ORZ38695.1"/>
    <property type="molecule type" value="Genomic_DNA"/>
</dbReference>
<feature type="compositionally biased region" description="Basic residues" evidence="1">
    <location>
        <begin position="14"/>
        <end position="24"/>
    </location>
</feature>
<reference evidence="2 3" key="1">
    <citation type="submission" date="2016-07" db="EMBL/GenBank/DDBJ databases">
        <title>Pervasive Adenine N6-methylation of Active Genes in Fungi.</title>
        <authorList>
            <consortium name="DOE Joint Genome Institute"/>
            <person name="Mondo S.J."/>
            <person name="Dannebaum R.O."/>
            <person name="Kuo R.C."/>
            <person name="Labutti K."/>
            <person name="Haridas S."/>
            <person name="Kuo A."/>
            <person name="Salamov A."/>
            <person name="Ahrendt S.R."/>
            <person name="Lipzen A."/>
            <person name="Sullivan W."/>
            <person name="Andreopoulos W.B."/>
            <person name="Clum A."/>
            <person name="Lindquist E."/>
            <person name="Daum C."/>
            <person name="Ramamoorthy G.K."/>
            <person name="Gryganskyi A."/>
            <person name="Culley D."/>
            <person name="Magnuson J.K."/>
            <person name="James T.Y."/>
            <person name="O'Malley M.A."/>
            <person name="Stajich J.E."/>
            <person name="Spatafora J.W."/>
            <person name="Visel A."/>
            <person name="Grigoriev I.V."/>
        </authorList>
    </citation>
    <scope>NUCLEOTIDE SEQUENCE [LARGE SCALE GENOMIC DNA]</scope>
    <source>
        <strain evidence="2 3">PL171</strain>
    </source>
</reference>
<feature type="compositionally biased region" description="Low complexity" evidence="1">
    <location>
        <begin position="25"/>
        <end position="39"/>
    </location>
</feature>
<protein>
    <submittedName>
        <fullName evidence="2">Uncharacterized protein</fullName>
    </submittedName>
</protein>
<dbReference type="AlphaFoldDB" id="A0A1Y2HVQ4"/>
<evidence type="ECO:0000256" key="1">
    <source>
        <dbReference type="SAM" id="MobiDB-lite"/>
    </source>
</evidence>
<comment type="caution">
    <text evidence="2">The sequence shown here is derived from an EMBL/GenBank/DDBJ whole genome shotgun (WGS) entry which is preliminary data.</text>
</comment>
<name>A0A1Y2HVQ4_9FUNG</name>
<sequence length="240" mass="26333">MTCNGKPKSQVHSGQRRNGSKPKNKPTTTGTGSTAPKTPEFSDKVTPDLPRDPSTSTTPEGSRWVYDELAPNAASAPDDNKPSFTIPFSEIIMRIDKHHGSTAPPPPKAFLDPLDQRIAAADEALIAATLRSRVSTWMWADSLTAAERFCDASNAKQAWLVEFVDEWVRDHPAQHFRKGHAWPRILYGNRVMPFGVADLLDKTQFGEGAESGVPKASQAGVLEHLLRVHAAKLDMLDPFI</sequence>
<evidence type="ECO:0000313" key="3">
    <source>
        <dbReference type="Proteomes" id="UP000193411"/>
    </source>
</evidence>
<evidence type="ECO:0000313" key="2">
    <source>
        <dbReference type="EMBL" id="ORZ38695.1"/>
    </source>
</evidence>
<proteinExistence type="predicted"/>
<keyword evidence="3" id="KW-1185">Reference proteome</keyword>
<accession>A0A1Y2HVQ4</accession>
<gene>
    <name evidence="2" type="ORF">BCR44DRAFT_50018</name>
</gene>
<dbReference type="Proteomes" id="UP000193411">
    <property type="component" value="Unassembled WGS sequence"/>
</dbReference>
<feature type="region of interest" description="Disordered" evidence="1">
    <location>
        <begin position="1"/>
        <end position="64"/>
    </location>
</feature>
<organism evidence="2 3">
    <name type="scientific">Catenaria anguillulae PL171</name>
    <dbReference type="NCBI Taxonomy" id="765915"/>
    <lineage>
        <taxon>Eukaryota</taxon>
        <taxon>Fungi</taxon>
        <taxon>Fungi incertae sedis</taxon>
        <taxon>Blastocladiomycota</taxon>
        <taxon>Blastocladiomycetes</taxon>
        <taxon>Blastocladiales</taxon>
        <taxon>Catenariaceae</taxon>
        <taxon>Catenaria</taxon>
    </lineage>
</organism>